<feature type="transmembrane region" description="Helical" evidence="1">
    <location>
        <begin position="74"/>
        <end position="93"/>
    </location>
</feature>
<evidence type="ECO:0000313" key="2">
    <source>
        <dbReference type="EMBL" id="MBK0419617.1"/>
    </source>
</evidence>
<evidence type="ECO:0000313" key="3">
    <source>
        <dbReference type="Proteomes" id="UP000608530"/>
    </source>
</evidence>
<accession>A0A934QAN8</accession>
<keyword evidence="3" id="KW-1185">Reference proteome</keyword>
<organism evidence="2 3">
    <name type="scientific">Leucobacter chromiisoli</name>
    <dbReference type="NCBI Taxonomy" id="2796471"/>
    <lineage>
        <taxon>Bacteria</taxon>
        <taxon>Bacillati</taxon>
        <taxon>Actinomycetota</taxon>
        <taxon>Actinomycetes</taxon>
        <taxon>Micrococcales</taxon>
        <taxon>Microbacteriaceae</taxon>
        <taxon>Leucobacter</taxon>
    </lineage>
</organism>
<gene>
    <name evidence="2" type="ORF">JD276_11290</name>
</gene>
<dbReference type="RefSeq" id="WP_200115756.1">
    <property type="nucleotide sequence ID" value="NZ_JAEHOH010000014.1"/>
</dbReference>
<reference evidence="2" key="1">
    <citation type="submission" date="2020-12" db="EMBL/GenBank/DDBJ databases">
        <title>Leucobacter sp. CAS1, isolated from Chromium sludge.</title>
        <authorList>
            <person name="Xu Z."/>
        </authorList>
    </citation>
    <scope>NUCLEOTIDE SEQUENCE</scope>
    <source>
        <strain evidence="2">CSA1</strain>
    </source>
</reference>
<evidence type="ECO:0000256" key="1">
    <source>
        <dbReference type="SAM" id="Phobius"/>
    </source>
</evidence>
<comment type="caution">
    <text evidence="2">The sequence shown here is derived from an EMBL/GenBank/DDBJ whole genome shotgun (WGS) entry which is preliminary data.</text>
</comment>
<feature type="transmembrane region" description="Helical" evidence="1">
    <location>
        <begin position="187"/>
        <end position="205"/>
    </location>
</feature>
<feature type="transmembrane region" description="Helical" evidence="1">
    <location>
        <begin position="49"/>
        <end position="68"/>
    </location>
</feature>
<name>A0A934QAN8_9MICO</name>
<feature type="transmembrane region" description="Helical" evidence="1">
    <location>
        <begin position="161"/>
        <end position="181"/>
    </location>
</feature>
<feature type="transmembrane region" description="Helical" evidence="1">
    <location>
        <begin position="129"/>
        <end position="149"/>
    </location>
</feature>
<proteinExistence type="predicted"/>
<sequence length="221" mass="24276">MRRCADCSVRIEGGWSHCPLCGAAVAGEAAPSPLPAVPLAFSRRRVLRVLFLTSIAIILSSFLAQLLFRRELDGIGVLRSVWLGVCAMWLVVLMAVRKRRNVAKGTVYLVIVVGLVCVYWDYLTGWRGWSLSYAVPIVCASSIVALLITVRLMRIEVGDHILYSGLTVLLGLAPIVFLMLGWVSHPLPSIICGALGLLVLLLLQLDQGPEMRHELAKRLHL</sequence>
<keyword evidence="1" id="KW-1133">Transmembrane helix</keyword>
<keyword evidence="1" id="KW-0812">Transmembrane</keyword>
<dbReference type="EMBL" id="JAEHOH010000014">
    <property type="protein sequence ID" value="MBK0419617.1"/>
    <property type="molecule type" value="Genomic_DNA"/>
</dbReference>
<dbReference type="Pfam" id="PF19845">
    <property type="entry name" value="DUF6320"/>
    <property type="match status" value="1"/>
</dbReference>
<dbReference type="Proteomes" id="UP000608530">
    <property type="component" value="Unassembled WGS sequence"/>
</dbReference>
<protein>
    <recommendedName>
        <fullName evidence="4">Zinc ribbon domain-containing protein</fullName>
    </recommendedName>
</protein>
<feature type="transmembrane region" description="Helical" evidence="1">
    <location>
        <begin position="105"/>
        <end position="123"/>
    </location>
</feature>
<dbReference type="InterPro" id="IPR046283">
    <property type="entry name" value="DUF6320"/>
</dbReference>
<dbReference type="AlphaFoldDB" id="A0A934QAN8"/>
<evidence type="ECO:0008006" key="4">
    <source>
        <dbReference type="Google" id="ProtNLM"/>
    </source>
</evidence>
<keyword evidence="1" id="KW-0472">Membrane</keyword>